<feature type="binding site" evidence="3">
    <location>
        <position position="279"/>
    </location>
    <ligand>
        <name>CTP</name>
        <dbReference type="ChEBI" id="CHEBI:37563"/>
    </ligand>
</feature>
<feature type="domain" description="Flavoprotein" evidence="5">
    <location>
        <begin position="8"/>
        <end position="177"/>
    </location>
</feature>
<name>A0ABZ0ID84_9GAMM</name>
<dbReference type="Pfam" id="PF02441">
    <property type="entry name" value="Flavoprotein"/>
    <property type="match status" value="1"/>
</dbReference>
<keyword evidence="3 4" id="KW-0436">Ligase</keyword>
<organism evidence="7 8">
    <name type="scientific">Congregibacter brevis</name>
    <dbReference type="NCBI Taxonomy" id="3081201"/>
    <lineage>
        <taxon>Bacteria</taxon>
        <taxon>Pseudomonadati</taxon>
        <taxon>Pseudomonadota</taxon>
        <taxon>Gammaproteobacteria</taxon>
        <taxon>Cellvibrionales</taxon>
        <taxon>Halieaceae</taxon>
        <taxon>Congregibacter</taxon>
    </lineage>
</organism>
<feature type="region of interest" description="Phosphopantothenoylcysteine decarboxylase" evidence="3">
    <location>
        <begin position="1"/>
        <end position="190"/>
    </location>
</feature>
<keyword evidence="3" id="KW-0511">Multifunctional enzyme</keyword>
<dbReference type="Proteomes" id="UP001626549">
    <property type="component" value="Chromosome"/>
</dbReference>
<comment type="pathway">
    <text evidence="3 4">Cofactor biosynthesis; coenzyme A biosynthesis; CoA from (R)-pantothenate: step 2/5.</text>
</comment>
<dbReference type="RefSeq" id="WP_407328366.1">
    <property type="nucleotide sequence ID" value="NZ_CP136865.1"/>
</dbReference>
<reference evidence="7 8" key="1">
    <citation type="submission" date="2023-10" db="EMBL/GenBank/DDBJ databases">
        <title>Two novel species belonging to the OM43/NOR5 clade.</title>
        <authorList>
            <person name="Park M."/>
        </authorList>
    </citation>
    <scope>NUCLEOTIDE SEQUENCE [LARGE SCALE GENOMIC DNA]</scope>
    <source>
        <strain evidence="7 8">IMCC45268</strain>
    </source>
</reference>
<gene>
    <name evidence="3 7" type="primary">coaBC</name>
    <name evidence="7" type="ORF">R0137_02745</name>
</gene>
<comment type="cofactor">
    <cofactor evidence="3">
        <name>FMN</name>
        <dbReference type="ChEBI" id="CHEBI:58210"/>
    </cofactor>
    <text evidence="3">Binds 1 FMN per subunit.</text>
</comment>
<dbReference type="PANTHER" id="PTHR14359">
    <property type="entry name" value="HOMO-OLIGOMERIC FLAVIN CONTAINING CYS DECARBOXYLASE FAMILY"/>
    <property type="match status" value="1"/>
</dbReference>
<comment type="similarity">
    <text evidence="3 4">In the C-terminal section; belongs to the PPC synthetase family.</text>
</comment>
<dbReference type="InterPro" id="IPR036551">
    <property type="entry name" value="Flavin_trans-like"/>
</dbReference>
<dbReference type="EC" id="4.1.1.36" evidence="3"/>
<comment type="catalytic activity">
    <reaction evidence="3 4">
        <text>(R)-4'-phosphopantothenate + L-cysteine + CTP = N-[(R)-4-phosphopantothenoyl]-L-cysteine + CMP + diphosphate + H(+)</text>
        <dbReference type="Rhea" id="RHEA:19397"/>
        <dbReference type="ChEBI" id="CHEBI:10986"/>
        <dbReference type="ChEBI" id="CHEBI:15378"/>
        <dbReference type="ChEBI" id="CHEBI:33019"/>
        <dbReference type="ChEBI" id="CHEBI:35235"/>
        <dbReference type="ChEBI" id="CHEBI:37563"/>
        <dbReference type="ChEBI" id="CHEBI:59458"/>
        <dbReference type="ChEBI" id="CHEBI:60377"/>
        <dbReference type="EC" id="6.3.2.5"/>
    </reaction>
</comment>
<dbReference type="GO" id="GO:0004632">
    <property type="term" value="F:phosphopantothenate--cysteine ligase activity"/>
    <property type="evidence" value="ECO:0007669"/>
    <property type="project" value="UniProtKB-EC"/>
</dbReference>
<keyword evidence="8" id="KW-1185">Reference proteome</keyword>
<evidence type="ECO:0000259" key="6">
    <source>
        <dbReference type="Pfam" id="PF04127"/>
    </source>
</evidence>
<dbReference type="InterPro" id="IPR005252">
    <property type="entry name" value="CoaBC"/>
</dbReference>
<evidence type="ECO:0000313" key="7">
    <source>
        <dbReference type="EMBL" id="WOJ97498.1"/>
    </source>
</evidence>
<keyword evidence="3" id="KW-0479">Metal-binding</keyword>
<accession>A0ABZ0ID84</accession>
<feature type="binding site" evidence="3">
    <location>
        <position position="289"/>
    </location>
    <ligand>
        <name>CTP</name>
        <dbReference type="ChEBI" id="CHEBI:37563"/>
    </ligand>
</feature>
<keyword evidence="3" id="KW-0460">Magnesium</keyword>
<dbReference type="Pfam" id="PF04127">
    <property type="entry name" value="DFP"/>
    <property type="match status" value="1"/>
</dbReference>
<comment type="function">
    <text evidence="4">Catalyzes two steps in the biosynthesis of coenzyme A. In the first step cysteine is conjugated to 4'-phosphopantothenate to form 4-phosphopantothenoylcysteine, in the latter compound is decarboxylated to form 4'-phosphopantotheine.</text>
</comment>
<dbReference type="InterPro" id="IPR003382">
    <property type="entry name" value="Flavoprotein"/>
</dbReference>
<evidence type="ECO:0000256" key="1">
    <source>
        <dbReference type="ARBA" id="ARBA00022793"/>
    </source>
</evidence>
<dbReference type="Gene3D" id="3.40.50.10300">
    <property type="entry name" value="CoaB-like"/>
    <property type="match status" value="1"/>
</dbReference>
<comment type="catalytic activity">
    <reaction evidence="3 4">
        <text>N-[(R)-4-phosphopantothenoyl]-L-cysteine + H(+) = (R)-4'-phosphopantetheine + CO2</text>
        <dbReference type="Rhea" id="RHEA:16793"/>
        <dbReference type="ChEBI" id="CHEBI:15378"/>
        <dbReference type="ChEBI" id="CHEBI:16526"/>
        <dbReference type="ChEBI" id="CHEBI:59458"/>
        <dbReference type="ChEBI" id="CHEBI:61723"/>
        <dbReference type="EC" id="4.1.1.36"/>
    </reaction>
</comment>
<dbReference type="Gene3D" id="3.40.50.1950">
    <property type="entry name" value="Flavin prenyltransferase-like"/>
    <property type="match status" value="1"/>
</dbReference>
<proteinExistence type="inferred from homology"/>
<comment type="cofactor">
    <cofactor evidence="3">
        <name>Mg(2+)</name>
        <dbReference type="ChEBI" id="CHEBI:18420"/>
    </cofactor>
</comment>
<keyword evidence="3 4" id="KW-0285">Flavoprotein</keyword>
<evidence type="ECO:0000256" key="4">
    <source>
        <dbReference type="RuleBase" id="RU364078"/>
    </source>
</evidence>
<feature type="active site" description="Proton donor" evidence="3">
    <location>
        <position position="159"/>
    </location>
</feature>
<dbReference type="GO" id="GO:0004633">
    <property type="term" value="F:phosphopantothenoylcysteine decarboxylase activity"/>
    <property type="evidence" value="ECO:0007669"/>
    <property type="project" value="UniProtKB-EC"/>
</dbReference>
<dbReference type="PANTHER" id="PTHR14359:SF6">
    <property type="entry name" value="PHOSPHOPANTOTHENOYLCYSTEINE DECARBOXYLASE"/>
    <property type="match status" value="1"/>
</dbReference>
<dbReference type="SUPFAM" id="SSF102645">
    <property type="entry name" value="CoaB-like"/>
    <property type="match status" value="1"/>
</dbReference>
<keyword evidence="3 4" id="KW-0288">FMN</keyword>
<dbReference type="EMBL" id="CP136865">
    <property type="protein sequence ID" value="WOJ97498.1"/>
    <property type="molecule type" value="Genomic_DNA"/>
</dbReference>
<evidence type="ECO:0000259" key="5">
    <source>
        <dbReference type="Pfam" id="PF02441"/>
    </source>
</evidence>
<evidence type="ECO:0000256" key="3">
    <source>
        <dbReference type="HAMAP-Rule" id="MF_02225"/>
    </source>
</evidence>
<evidence type="ECO:0000256" key="2">
    <source>
        <dbReference type="ARBA" id="ARBA00023239"/>
    </source>
</evidence>
<dbReference type="InterPro" id="IPR007085">
    <property type="entry name" value="DNA/pantothenate-metab_flavo_C"/>
</dbReference>
<keyword evidence="2 3" id="KW-0456">Lyase</keyword>
<feature type="binding site" evidence="3">
    <location>
        <position position="337"/>
    </location>
    <ligand>
        <name>CTP</name>
        <dbReference type="ChEBI" id="CHEBI:37563"/>
    </ligand>
</feature>
<comment type="similarity">
    <text evidence="3 4">In the N-terminal section; belongs to the HFCD (homo-oligomeric flavin containing Cys decarboxylase) superfamily.</text>
</comment>
<dbReference type="NCBIfam" id="TIGR00521">
    <property type="entry name" value="coaBC_dfp"/>
    <property type="match status" value="1"/>
</dbReference>
<feature type="binding site" evidence="3">
    <location>
        <position position="341"/>
    </location>
    <ligand>
        <name>CTP</name>
        <dbReference type="ChEBI" id="CHEBI:37563"/>
    </ligand>
</feature>
<feature type="binding site" evidence="3">
    <location>
        <position position="323"/>
    </location>
    <ligand>
        <name>CTP</name>
        <dbReference type="ChEBI" id="CHEBI:37563"/>
    </ligand>
</feature>
<dbReference type="InterPro" id="IPR035929">
    <property type="entry name" value="CoaB-like_sf"/>
</dbReference>
<evidence type="ECO:0000313" key="8">
    <source>
        <dbReference type="Proteomes" id="UP001626549"/>
    </source>
</evidence>
<sequence>MGHLNNRRVLLAVCGGIAAYKSAELVRKLQDAGAEVRVIMTRGAQEFITPLTLQALSGHPVHHSLLDEEAERGMGHIELARWADLVVVAPATADCMARLAAGRADDLLTTVALATAAPMLLAPAMNQQMWKDSATQSNLATLTERGINIAGPDSGEQACGDIGPGRMLDPELIAEEAASLFESGVLAGQRVVITAGPTQEPLDPVRYISNHSSGKMGYALARAAIEAGAHVDLVSGPVALTAPDRVQLHRVTTAKEMLDACMNLVNDCDIFIGCAAVADYRPVTAAEQKIKKSEEEMSLQLVRNPDVLAQITNCSPKPFSVGFAAETEKLREHAIGKLERKNLDMIVANDVSDSSIGFNSENNAALLLWQNADGDGELNIEQCSKDVLASMVVAQISAIQQRKR</sequence>
<keyword evidence="1 3" id="KW-0210">Decarboxylase</keyword>
<protein>
    <recommendedName>
        <fullName evidence="3">Coenzyme A biosynthesis bifunctional protein CoaBC</fullName>
    </recommendedName>
    <alternativeName>
        <fullName evidence="3">DNA/pantothenate metabolism flavoprotein</fullName>
    </alternativeName>
    <alternativeName>
        <fullName evidence="3">Phosphopantothenoylcysteine synthetase/decarboxylase</fullName>
        <shortName evidence="3">PPCS-PPCDC</shortName>
    </alternativeName>
    <domain>
        <recommendedName>
            <fullName evidence="3">Phosphopantothenoylcysteine decarboxylase</fullName>
            <shortName evidence="3">PPC decarboxylase</shortName>
            <shortName evidence="3">PPC-DC</shortName>
            <ecNumber evidence="3">4.1.1.36</ecNumber>
        </recommendedName>
        <alternativeName>
            <fullName evidence="3">CoaC</fullName>
        </alternativeName>
    </domain>
    <domain>
        <recommendedName>
            <fullName evidence="3">Phosphopantothenate--cysteine ligase</fullName>
            <ecNumber evidence="3">6.3.2.5</ecNumber>
        </recommendedName>
        <alternativeName>
            <fullName evidence="3">CoaB</fullName>
        </alternativeName>
        <alternativeName>
            <fullName evidence="3">Phosphopantothenoylcysteine synthetase</fullName>
            <shortName evidence="3">PPC synthetase</shortName>
            <shortName evidence="3">PPC-S</shortName>
        </alternativeName>
    </domain>
</protein>
<feature type="binding site" evidence="3">
    <location>
        <begin position="305"/>
        <end position="308"/>
    </location>
    <ligand>
        <name>CTP</name>
        <dbReference type="ChEBI" id="CHEBI:37563"/>
    </ligand>
</feature>
<comment type="function">
    <text evidence="3">Catalyzes two sequential steps in the biosynthesis of coenzyme A. In the first step cysteine is conjugated to 4'-phosphopantothenate to form 4-phosphopantothenoylcysteine. In the second step the latter compound is decarboxylated to form 4'-phosphopantotheine.</text>
</comment>
<dbReference type="SUPFAM" id="SSF52507">
    <property type="entry name" value="Homo-oligomeric flavin-containing Cys decarboxylases, HFCD"/>
    <property type="match status" value="1"/>
</dbReference>
<feature type="region of interest" description="Phosphopantothenate--cysteine ligase" evidence="3">
    <location>
        <begin position="191"/>
        <end position="404"/>
    </location>
</feature>
<feature type="domain" description="DNA/pantothenate metabolism flavoprotein C-terminal" evidence="6">
    <location>
        <begin position="186"/>
        <end position="397"/>
    </location>
</feature>
<feature type="binding site" evidence="3">
    <location>
        <begin position="273"/>
        <end position="275"/>
    </location>
    <ligand>
        <name>CTP</name>
        <dbReference type="ChEBI" id="CHEBI:37563"/>
    </ligand>
</feature>
<comment type="pathway">
    <text evidence="3 4">Cofactor biosynthesis; coenzyme A biosynthesis; CoA from (R)-pantothenate: step 3/5.</text>
</comment>
<dbReference type="HAMAP" id="MF_02225">
    <property type="entry name" value="CoaBC"/>
    <property type="match status" value="1"/>
</dbReference>
<dbReference type="EC" id="6.3.2.5" evidence="3"/>